<reference evidence="1 2" key="1">
    <citation type="submission" date="2019-05" db="EMBL/GenBank/DDBJ databases">
        <title>Panacibacter sp. strain 17mud1-8 Genome sequencing and assembly.</title>
        <authorList>
            <person name="Chhetri G."/>
        </authorList>
    </citation>
    <scope>NUCLEOTIDE SEQUENCE [LARGE SCALE GENOMIC DNA]</scope>
    <source>
        <strain evidence="1 2">17mud1-8</strain>
    </source>
</reference>
<dbReference type="Proteomes" id="UP000305848">
    <property type="component" value="Unassembled WGS sequence"/>
</dbReference>
<dbReference type="EMBL" id="SZQL01000007">
    <property type="protein sequence ID" value="TKK68474.1"/>
    <property type="molecule type" value="Genomic_DNA"/>
</dbReference>
<dbReference type="AlphaFoldDB" id="A0A4U3L2L7"/>
<organism evidence="1 2">
    <name type="scientific">Ilyomonas limi</name>
    <dbReference type="NCBI Taxonomy" id="2575867"/>
    <lineage>
        <taxon>Bacteria</taxon>
        <taxon>Pseudomonadati</taxon>
        <taxon>Bacteroidota</taxon>
        <taxon>Chitinophagia</taxon>
        <taxon>Chitinophagales</taxon>
        <taxon>Chitinophagaceae</taxon>
        <taxon>Ilyomonas</taxon>
    </lineage>
</organism>
<protein>
    <submittedName>
        <fullName evidence="1">Uncharacterized protein</fullName>
    </submittedName>
</protein>
<proteinExistence type="predicted"/>
<name>A0A4U3L2L7_9BACT</name>
<sequence length="72" mass="8047">MDEYYSQILRQFLGEERTGSTELIDETIRIAAGIAARSQSTSRAAQRTEPVSRKERAHYSGILAVCKEDATL</sequence>
<dbReference type="RefSeq" id="WP_137261662.1">
    <property type="nucleotide sequence ID" value="NZ_SZQL01000007.1"/>
</dbReference>
<evidence type="ECO:0000313" key="2">
    <source>
        <dbReference type="Proteomes" id="UP000305848"/>
    </source>
</evidence>
<comment type="caution">
    <text evidence="1">The sequence shown here is derived from an EMBL/GenBank/DDBJ whole genome shotgun (WGS) entry which is preliminary data.</text>
</comment>
<evidence type="ECO:0000313" key="1">
    <source>
        <dbReference type="EMBL" id="TKK68474.1"/>
    </source>
</evidence>
<accession>A0A4U3L2L7</accession>
<gene>
    <name evidence="1" type="ORF">FC093_10100</name>
</gene>
<keyword evidence="2" id="KW-1185">Reference proteome</keyword>